<dbReference type="InterPro" id="IPR027417">
    <property type="entry name" value="P-loop_NTPase"/>
</dbReference>
<evidence type="ECO:0000256" key="4">
    <source>
        <dbReference type="ARBA" id="ARBA00022840"/>
    </source>
</evidence>
<accession>A0AA41X910</accession>
<evidence type="ECO:0000313" key="6">
    <source>
        <dbReference type="EMBL" id="MCP8970942.1"/>
    </source>
</evidence>
<evidence type="ECO:0000259" key="5">
    <source>
        <dbReference type="Pfam" id="PF02223"/>
    </source>
</evidence>
<keyword evidence="6" id="KW-0418">Kinase</keyword>
<dbReference type="InterPro" id="IPR039430">
    <property type="entry name" value="Thymidylate_kin-like_dom"/>
</dbReference>
<name>A0AA41X910_9BACI</name>
<dbReference type="GO" id="GO:0005737">
    <property type="term" value="C:cytoplasm"/>
    <property type="evidence" value="ECO:0007669"/>
    <property type="project" value="TreeGrafter"/>
</dbReference>
<proteinExistence type="inferred from homology"/>
<dbReference type="RefSeq" id="WP_254760868.1">
    <property type="nucleotide sequence ID" value="NZ_JANCLT010000016.1"/>
</dbReference>
<dbReference type="GO" id="GO:0006233">
    <property type="term" value="P:dTDP biosynthetic process"/>
    <property type="evidence" value="ECO:0007669"/>
    <property type="project" value="TreeGrafter"/>
</dbReference>
<sequence length="215" mass="25454">MHKHNGKSTYICLEGLKGAGKTTIFKYLLEKFEEHGIEFSTVSPTKPAYSGHFIEKVFQYFPTLKNNRIARVFLYAHRSNFAARSAAWDKKLVLGDRSVVTSYATKWSASSWRTWFHIWVINHLENKIKAPDYIIYIDVPQEVRRERIDQRDKERDMDESEDRARQMEEAYFHMMNGSGISRIQHVQWLKVSGEGKREQVCEEVFQLIWDRCQQQ</sequence>
<dbReference type="GO" id="GO:0004798">
    <property type="term" value="F:dTMP kinase activity"/>
    <property type="evidence" value="ECO:0007669"/>
    <property type="project" value="TreeGrafter"/>
</dbReference>
<dbReference type="Proteomes" id="UP001156102">
    <property type="component" value="Unassembled WGS sequence"/>
</dbReference>
<dbReference type="AlphaFoldDB" id="A0AA41X910"/>
<dbReference type="PANTHER" id="PTHR10344:SF4">
    <property type="entry name" value="UMP-CMP KINASE 2, MITOCHONDRIAL"/>
    <property type="match status" value="1"/>
</dbReference>
<evidence type="ECO:0000256" key="1">
    <source>
        <dbReference type="ARBA" id="ARBA00009776"/>
    </source>
</evidence>
<dbReference type="GO" id="GO:0005524">
    <property type="term" value="F:ATP binding"/>
    <property type="evidence" value="ECO:0007669"/>
    <property type="project" value="UniProtKB-KW"/>
</dbReference>
<keyword evidence="6" id="KW-0808">Transferase</keyword>
<organism evidence="6 7">
    <name type="scientific">Ectobacillus ponti</name>
    <dbReference type="NCBI Taxonomy" id="2961894"/>
    <lineage>
        <taxon>Bacteria</taxon>
        <taxon>Bacillati</taxon>
        <taxon>Bacillota</taxon>
        <taxon>Bacilli</taxon>
        <taxon>Bacillales</taxon>
        <taxon>Bacillaceae</taxon>
        <taxon>Ectobacillus</taxon>
    </lineage>
</organism>
<evidence type="ECO:0000313" key="7">
    <source>
        <dbReference type="Proteomes" id="UP001156102"/>
    </source>
</evidence>
<dbReference type="CDD" id="cd01672">
    <property type="entry name" value="TMPK"/>
    <property type="match status" value="1"/>
</dbReference>
<dbReference type="GO" id="GO:0006227">
    <property type="term" value="P:dUDP biosynthetic process"/>
    <property type="evidence" value="ECO:0007669"/>
    <property type="project" value="TreeGrafter"/>
</dbReference>
<keyword evidence="7" id="KW-1185">Reference proteome</keyword>
<dbReference type="Gene3D" id="3.40.50.300">
    <property type="entry name" value="P-loop containing nucleotide triphosphate hydrolases"/>
    <property type="match status" value="1"/>
</dbReference>
<dbReference type="SUPFAM" id="SSF52540">
    <property type="entry name" value="P-loop containing nucleoside triphosphate hydrolases"/>
    <property type="match status" value="1"/>
</dbReference>
<dbReference type="Pfam" id="PF02223">
    <property type="entry name" value="Thymidylate_kin"/>
    <property type="match status" value="1"/>
</dbReference>
<comment type="similarity">
    <text evidence="1">Belongs to the thymidylate kinase family.</text>
</comment>
<dbReference type="EMBL" id="JANCLT010000016">
    <property type="protein sequence ID" value="MCP8970942.1"/>
    <property type="molecule type" value="Genomic_DNA"/>
</dbReference>
<keyword evidence="4" id="KW-0067">ATP-binding</keyword>
<dbReference type="GO" id="GO:0004550">
    <property type="term" value="F:nucleoside diphosphate kinase activity"/>
    <property type="evidence" value="ECO:0007669"/>
    <property type="project" value="TreeGrafter"/>
</dbReference>
<evidence type="ECO:0000256" key="3">
    <source>
        <dbReference type="ARBA" id="ARBA00022741"/>
    </source>
</evidence>
<protein>
    <recommendedName>
        <fullName evidence="2">Thymidylate kinase</fullName>
    </recommendedName>
</protein>
<evidence type="ECO:0000256" key="2">
    <source>
        <dbReference type="ARBA" id="ARBA00017144"/>
    </source>
</evidence>
<feature type="domain" description="Thymidylate kinase-like" evidence="5">
    <location>
        <begin position="13"/>
        <end position="176"/>
    </location>
</feature>
<comment type="caution">
    <text evidence="6">The sequence shown here is derived from an EMBL/GenBank/DDBJ whole genome shotgun (WGS) entry which is preliminary data.</text>
</comment>
<dbReference type="PANTHER" id="PTHR10344">
    <property type="entry name" value="THYMIDYLATE KINASE"/>
    <property type="match status" value="1"/>
</dbReference>
<reference evidence="6" key="1">
    <citation type="submission" date="2022-07" db="EMBL/GenBank/DDBJ databases">
        <authorList>
            <person name="Li W.-J."/>
            <person name="Deng Q.-Q."/>
        </authorList>
    </citation>
    <scope>NUCLEOTIDE SEQUENCE</scope>
    <source>
        <strain evidence="6">SYSU M60031</strain>
    </source>
</reference>
<keyword evidence="3" id="KW-0547">Nucleotide-binding</keyword>
<gene>
    <name evidence="6" type="ORF">NK662_20690</name>
</gene>
<dbReference type="GO" id="GO:0006235">
    <property type="term" value="P:dTTP biosynthetic process"/>
    <property type="evidence" value="ECO:0007669"/>
    <property type="project" value="TreeGrafter"/>
</dbReference>